<sequence>MIVVGDIAARANHDVRANRDTKAGINHCPSIDVCSRTDANSGLGRTASGSEQNDVAIQRHAITKLDVPRVSGPLNAFDAATSANLSASEPHGGNAQS</sequence>
<accession>A0ABR6I367</accession>
<protein>
    <submittedName>
        <fullName evidence="1">Uncharacterized protein</fullName>
    </submittedName>
</protein>
<proteinExistence type="predicted"/>
<keyword evidence="2" id="KW-1185">Reference proteome</keyword>
<evidence type="ECO:0000313" key="2">
    <source>
        <dbReference type="Proteomes" id="UP000548685"/>
    </source>
</evidence>
<organism evidence="1 2">
    <name type="scientific">Erythrobacter ramosus</name>
    <dbReference type="NCBI Taxonomy" id="35811"/>
    <lineage>
        <taxon>Bacteria</taxon>
        <taxon>Pseudomonadati</taxon>
        <taxon>Pseudomonadota</taxon>
        <taxon>Alphaproteobacteria</taxon>
        <taxon>Sphingomonadales</taxon>
        <taxon>Erythrobacteraceae</taxon>
        <taxon>Erythrobacter/Porphyrobacter group</taxon>
        <taxon>Erythrobacter</taxon>
    </lineage>
</organism>
<comment type="caution">
    <text evidence="1">The sequence shown here is derived from an EMBL/GenBank/DDBJ whole genome shotgun (WGS) entry which is preliminary data.</text>
</comment>
<reference evidence="1 2" key="1">
    <citation type="submission" date="2020-08" db="EMBL/GenBank/DDBJ databases">
        <title>Genomic Encyclopedia of Type Strains, Phase IV (KMG-IV): sequencing the most valuable type-strain genomes for metagenomic binning, comparative biology and taxonomic classification.</title>
        <authorList>
            <person name="Goeker M."/>
        </authorList>
    </citation>
    <scope>NUCLEOTIDE SEQUENCE [LARGE SCALE GENOMIC DNA]</scope>
    <source>
        <strain evidence="1 2">DSM 8510</strain>
    </source>
</reference>
<dbReference type="Proteomes" id="UP000548685">
    <property type="component" value="Unassembled WGS sequence"/>
</dbReference>
<evidence type="ECO:0000313" key="1">
    <source>
        <dbReference type="EMBL" id="MBB3777220.1"/>
    </source>
</evidence>
<dbReference type="EMBL" id="JACICE010000006">
    <property type="protein sequence ID" value="MBB3777220.1"/>
    <property type="molecule type" value="Genomic_DNA"/>
</dbReference>
<name>A0ABR6I367_9SPHN</name>
<dbReference type="RefSeq" id="WP_237440892.1">
    <property type="nucleotide sequence ID" value="NZ_BAAADZ010000003.1"/>
</dbReference>
<gene>
    <name evidence="1" type="ORF">FHS52_003217</name>
</gene>